<protein>
    <recommendedName>
        <fullName evidence="4">TCTEX1D1</fullName>
    </recommendedName>
</protein>
<evidence type="ECO:0000256" key="1">
    <source>
        <dbReference type="ARBA" id="ARBA00005361"/>
    </source>
</evidence>
<dbReference type="Gene3D" id="3.30.1140.40">
    <property type="entry name" value="Tctex-1"/>
    <property type="match status" value="1"/>
</dbReference>
<reference evidence="2" key="1">
    <citation type="submission" date="2020-06" db="EMBL/GenBank/DDBJ databases">
        <title>Draft genome of Bugula neritina, a colonial animal packing powerful symbionts and potential medicines.</title>
        <authorList>
            <person name="Rayko M."/>
        </authorList>
    </citation>
    <scope>NUCLEOTIDE SEQUENCE [LARGE SCALE GENOMIC DNA]</scope>
    <source>
        <strain evidence="2">Kwan_BN1</strain>
    </source>
</reference>
<organism evidence="2 3">
    <name type="scientific">Bugula neritina</name>
    <name type="common">Brown bryozoan</name>
    <name type="synonym">Sertularia neritina</name>
    <dbReference type="NCBI Taxonomy" id="10212"/>
    <lineage>
        <taxon>Eukaryota</taxon>
        <taxon>Metazoa</taxon>
        <taxon>Spiralia</taxon>
        <taxon>Lophotrochozoa</taxon>
        <taxon>Bryozoa</taxon>
        <taxon>Gymnolaemata</taxon>
        <taxon>Cheilostomatida</taxon>
        <taxon>Flustrina</taxon>
        <taxon>Buguloidea</taxon>
        <taxon>Bugulidae</taxon>
        <taxon>Bugula</taxon>
    </lineage>
</organism>
<dbReference type="GO" id="GO:0045505">
    <property type="term" value="F:dynein intermediate chain binding"/>
    <property type="evidence" value="ECO:0007669"/>
    <property type="project" value="TreeGrafter"/>
</dbReference>
<dbReference type="InterPro" id="IPR038586">
    <property type="entry name" value="Tctex-1-like_sf"/>
</dbReference>
<dbReference type="PANTHER" id="PTHR21255:SF65">
    <property type="entry name" value="TCTEX1 DOMAIN-CONTAINING PROTEIN 2"/>
    <property type="match status" value="1"/>
</dbReference>
<dbReference type="Pfam" id="PF03645">
    <property type="entry name" value="Tctex-1"/>
    <property type="match status" value="1"/>
</dbReference>
<comment type="similarity">
    <text evidence="1">Belongs to the dynein light chain Tctex-type family.</text>
</comment>
<dbReference type="GO" id="GO:0005868">
    <property type="term" value="C:cytoplasmic dynein complex"/>
    <property type="evidence" value="ECO:0007669"/>
    <property type="project" value="TreeGrafter"/>
</dbReference>
<dbReference type="AlphaFoldDB" id="A0A7J7JXV9"/>
<comment type="caution">
    <text evidence="2">The sequence shown here is derived from an EMBL/GenBank/DDBJ whole genome shotgun (WGS) entry which is preliminary data.</text>
</comment>
<dbReference type="EMBL" id="VXIV02001742">
    <property type="protein sequence ID" value="KAF6030176.1"/>
    <property type="molecule type" value="Genomic_DNA"/>
</dbReference>
<dbReference type="OrthoDB" id="10260741at2759"/>
<proteinExistence type="inferred from homology"/>
<dbReference type="InterPro" id="IPR005334">
    <property type="entry name" value="Tctex-1-like"/>
</dbReference>
<evidence type="ECO:0008006" key="4">
    <source>
        <dbReference type="Google" id="ProtNLM"/>
    </source>
</evidence>
<keyword evidence="3" id="KW-1185">Reference proteome</keyword>
<dbReference type="Proteomes" id="UP000593567">
    <property type="component" value="Unassembled WGS sequence"/>
</dbReference>
<evidence type="ECO:0000313" key="3">
    <source>
        <dbReference type="Proteomes" id="UP000593567"/>
    </source>
</evidence>
<dbReference type="GO" id="GO:0005737">
    <property type="term" value="C:cytoplasm"/>
    <property type="evidence" value="ECO:0007669"/>
    <property type="project" value="TreeGrafter"/>
</dbReference>
<evidence type="ECO:0000313" key="2">
    <source>
        <dbReference type="EMBL" id="KAF6030176.1"/>
    </source>
</evidence>
<dbReference type="GO" id="GO:0007018">
    <property type="term" value="P:microtubule-based movement"/>
    <property type="evidence" value="ECO:0007669"/>
    <property type="project" value="TreeGrafter"/>
</dbReference>
<dbReference type="CDD" id="cd21451">
    <property type="entry name" value="DLC-like_TCTEX1D"/>
    <property type="match status" value="1"/>
</dbReference>
<sequence>MVSKTSSLKSVALTEPPRHNPTIFGILMTRMLAKNYVNRFRRERQHLAARHSVPPTYQLEPKKPFDVKEVERLIQKVVDMRMRTFRYQPATAALLGKILATECKDAIKSLNLDRYKVISQVFIGEKKEQSLAVSTRYVWDTKTDNTATYNWQCATHYCLAIVHGIYKE</sequence>
<accession>A0A7J7JXV9</accession>
<name>A0A7J7JXV9_BUGNE</name>
<dbReference type="PANTHER" id="PTHR21255">
    <property type="entry name" value="T-COMPLEX-ASSOCIATED-TESTIS-EXPRESSED 1/ DYNEIN LIGHT CHAIN"/>
    <property type="match status" value="1"/>
</dbReference>
<gene>
    <name evidence="2" type="ORF">EB796_011516</name>
</gene>